<sequence length="61" mass="6325">MSNLSSLLTTALRCPITGSPLTQIGDTLLSTSKGPNGESYSYVIDEGIPLMLATEATIIPA</sequence>
<gene>
    <name evidence="1" type="ORF">HED64_12090</name>
</gene>
<protein>
    <recommendedName>
        <fullName evidence="3">Trm112 family protein</fullName>
    </recommendedName>
</protein>
<keyword evidence="2" id="KW-1185">Reference proteome</keyword>
<dbReference type="Proteomes" id="UP000746595">
    <property type="component" value="Unassembled WGS sequence"/>
</dbReference>
<organism evidence="1 2">
    <name type="scientific">Paeniglutamicibacter terrestris</name>
    <dbReference type="NCBI Taxonomy" id="2723403"/>
    <lineage>
        <taxon>Bacteria</taxon>
        <taxon>Bacillati</taxon>
        <taxon>Actinomycetota</taxon>
        <taxon>Actinomycetes</taxon>
        <taxon>Micrococcales</taxon>
        <taxon>Micrococcaceae</taxon>
        <taxon>Paeniglutamicibacter</taxon>
    </lineage>
</organism>
<evidence type="ECO:0000313" key="1">
    <source>
        <dbReference type="EMBL" id="NKG21443.1"/>
    </source>
</evidence>
<evidence type="ECO:0008006" key="3">
    <source>
        <dbReference type="Google" id="ProtNLM"/>
    </source>
</evidence>
<proteinExistence type="predicted"/>
<reference evidence="1 2" key="1">
    <citation type="submission" date="2020-04" db="EMBL/GenBank/DDBJ databases">
        <title>Paeniglutamicibacter sp. ANT13_2, a novel actinomycete isolated from sediment in Antarctica.</title>
        <authorList>
            <person name="Sakdapetsiri C."/>
            <person name="Pinyakong O."/>
        </authorList>
    </citation>
    <scope>NUCLEOTIDE SEQUENCE [LARGE SCALE GENOMIC DNA]</scope>
    <source>
        <strain evidence="1 2">ANT13_2</strain>
    </source>
</reference>
<evidence type="ECO:0000313" key="2">
    <source>
        <dbReference type="Proteomes" id="UP000746595"/>
    </source>
</evidence>
<comment type="caution">
    <text evidence="1">The sequence shown here is derived from an EMBL/GenBank/DDBJ whole genome shotgun (WGS) entry which is preliminary data.</text>
</comment>
<dbReference type="Gene3D" id="2.20.25.10">
    <property type="match status" value="1"/>
</dbReference>
<accession>A0ABX1G602</accession>
<dbReference type="SUPFAM" id="SSF158997">
    <property type="entry name" value="Trm112p-like"/>
    <property type="match status" value="1"/>
</dbReference>
<dbReference type="EMBL" id="JAAWVT010000005">
    <property type="protein sequence ID" value="NKG21443.1"/>
    <property type="molecule type" value="Genomic_DNA"/>
</dbReference>
<name>A0ABX1G602_9MICC</name>
<dbReference type="RefSeq" id="WP_168152246.1">
    <property type="nucleotide sequence ID" value="NZ_JAAWVT010000005.1"/>
</dbReference>